<dbReference type="Pfam" id="PF00023">
    <property type="entry name" value="Ank"/>
    <property type="match status" value="4"/>
</dbReference>
<reference evidence="5" key="1">
    <citation type="journal article" date="2021" name="Nat. Commun.">
        <title>Genetic determinants of endophytism in the Arabidopsis root mycobiome.</title>
        <authorList>
            <person name="Mesny F."/>
            <person name="Miyauchi S."/>
            <person name="Thiergart T."/>
            <person name="Pickel B."/>
            <person name="Atanasova L."/>
            <person name="Karlsson M."/>
            <person name="Huettel B."/>
            <person name="Barry K.W."/>
            <person name="Haridas S."/>
            <person name="Chen C."/>
            <person name="Bauer D."/>
            <person name="Andreopoulos W."/>
            <person name="Pangilinan J."/>
            <person name="LaButti K."/>
            <person name="Riley R."/>
            <person name="Lipzen A."/>
            <person name="Clum A."/>
            <person name="Drula E."/>
            <person name="Henrissat B."/>
            <person name="Kohler A."/>
            <person name="Grigoriev I.V."/>
            <person name="Martin F.M."/>
            <person name="Hacquard S."/>
        </authorList>
    </citation>
    <scope>NUCLEOTIDE SEQUENCE</scope>
    <source>
        <strain evidence="5">MPI-CAGE-AT-0147</strain>
    </source>
</reference>
<dbReference type="InterPro" id="IPR036770">
    <property type="entry name" value="Ankyrin_rpt-contain_sf"/>
</dbReference>
<dbReference type="SUPFAM" id="SSF48403">
    <property type="entry name" value="Ankyrin repeat"/>
    <property type="match status" value="3"/>
</dbReference>
<feature type="repeat" description="ANK" evidence="3">
    <location>
        <begin position="358"/>
        <end position="392"/>
    </location>
</feature>
<feature type="repeat" description="ANK" evidence="3">
    <location>
        <begin position="1000"/>
        <end position="1032"/>
    </location>
</feature>
<dbReference type="PROSITE" id="PS50088">
    <property type="entry name" value="ANK_REPEAT"/>
    <property type="match status" value="16"/>
</dbReference>
<dbReference type="PANTHER" id="PTHR24198:SF165">
    <property type="entry name" value="ANKYRIN REPEAT-CONTAINING PROTEIN-RELATED"/>
    <property type="match status" value="1"/>
</dbReference>
<dbReference type="InterPro" id="IPR025676">
    <property type="entry name" value="Clr5_dom"/>
</dbReference>
<feature type="repeat" description="ANK" evidence="3">
    <location>
        <begin position="536"/>
        <end position="568"/>
    </location>
</feature>
<evidence type="ECO:0000259" key="4">
    <source>
        <dbReference type="Pfam" id="PF14420"/>
    </source>
</evidence>
<dbReference type="EMBL" id="JAGMUV010000003">
    <property type="protein sequence ID" value="KAH7165757.1"/>
    <property type="molecule type" value="Genomic_DNA"/>
</dbReference>
<dbReference type="Pfam" id="PF14420">
    <property type="entry name" value="Clr5"/>
    <property type="match status" value="1"/>
</dbReference>
<protein>
    <submittedName>
        <fullName evidence="5">Ankyrin repeat-containing domain protein</fullName>
    </submittedName>
</protein>
<feature type="repeat" description="ANK" evidence="3">
    <location>
        <begin position="748"/>
        <end position="776"/>
    </location>
</feature>
<dbReference type="AlphaFoldDB" id="A0A9P9JF85"/>
<feature type="repeat" description="ANK" evidence="3">
    <location>
        <begin position="393"/>
        <end position="425"/>
    </location>
</feature>
<evidence type="ECO:0000313" key="6">
    <source>
        <dbReference type="Proteomes" id="UP000738349"/>
    </source>
</evidence>
<dbReference type="Gene3D" id="1.25.40.20">
    <property type="entry name" value="Ankyrin repeat-containing domain"/>
    <property type="match status" value="5"/>
</dbReference>
<evidence type="ECO:0000313" key="5">
    <source>
        <dbReference type="EMBL" id="KAH7165757.1"/>
    </source>
</evidence>
<dbReference type="Pfam" id="PF12796">
    <property type="entry name" value="Ank_2"/>
    <property type="match status" value="6"/>
</dbReference>
<dbReference type="InterPro" id="IPR002110">
    <property type="entry name" value="Ankyrin_rpt"/>
</dbReference>
<dbReference type="PROSITE" id="PS50297">
    <property type="entry name" value="ANK_REP_REGION"/>
    <property type="match status" value="16"/>
</dbReference>
<feature type="repeat" description="ANK" evidence="3">
    <location>
        <begin position="681"/>
        <end position="713"/>
    </location>
</feature>
<dbReference type="OrthoDB" id="539213at2759"/>
<keyword evidence="1" id="KW-0677">Repeat</keyword>
<dbReference type="SMART" id="SM00248">
    <property type="entry name" value="ANK"/>
    <property type="match status" value="21"/>
</dbReference>
<feature type="repeat" description="ANK" evidence="3">
    <location>
        <begin position="611"/>
        <end position="640"/>
    </location>
</feature>
<dbReference type="PRINTS" id="PR01415">
    <property type="entry name" value="ANKYRIN"/>
</dbReference>
<feature type="repeat" description="ANK" evidence="3">
    <location>
        <begin position="322"/>
        <end position="354"/>
    </location>
</feature>
<sequence length="1094" mass="118204">MSRAPRIPATEWNAHKEHIRFLYIDKDKTLGELVNCMEEEHGFHATKAQYVRKLDSWNMRKYHTMEEWKHASALFRKRKGRDTELVMGGQVIRGKKLKKEMGRYAYLQTSFHAPSVEPRTSLDGIIARTPPFPQCPLILCNNLPWFQFQDHLIELACSKPPILNLNWMPPSGAITLSHTAHVLELAKRFLGYSLPETPADTNDLHDLSKSLEDMVPKREHSNSDLHIQKLSPSQSLVQVIQWAVYQSSNGLLPTEKTDDLLRWVVETGNKSAIDQLLGAKGPTARIFASNIFLSAIRIGNADYVRRLLDRGVSPDSADPIFSGKTALQFAVGTANLEITELLLNRGADVDLTISGPFRGLRPLLLAIDNGRGSLQLVDMLIIAGADMDASTVSGGFPLLMATEERNIEVAKLLIASGADVDNTGERFGSALQGAVKLNDIDMAKILLDAGADVNIPLGDEYTIVWQELLEVDLDKLDLDPLSVCTPIQIATFNGNKQMVRLLLGAGAFINELWFQIPIPSKRLVAMHNDEEEDWIGLRDPLQLSVLKGDLGIAELLLNAGANPNAVDAVGTTALQLLCSKSHQSSVQSLEMATLLLRRDADVNAPAGRNRYGSTALQAAANYGDAALVSLLLEHGADPNAPLCDKGGRTALQAAAESGNLDLVLLFIAMGQSINADAAGEEGLTCLQAAALSGNLELVSMLLQLGAEVNAKASPNRGRTTLQAAVESGNLEVVQRLLSAGAHVNRIEDGRTALCTAVKKQDYKFVDFLMANGANPDPPMARETPLVVAITLNKHDVVQRLLRAGVNVNGPSFDCHSAILLRHGKFSTPHTPLLAAVHRGNLEEVKMLLDAGANPNLTNPEDGASPLHYSLDNIDSNERITELLIRYGADVNMPSCDTIYPVQVAARKPEAAMQMLIDSGANVNTPTSAISNMTALQRAVSGRDRGLVNILFDAKADINAPADSFGGRTALQAAAESGDLPLVRELISRGANVNAPAASNSGATALQFAAMTGDINMAILLLENGADVNAEPAAHEGRTALQGAAEHGRLDMVHLLLENDGDMDSLEARCEEAAAFAEDNHHAIIADVLLKWRRL</sequence>
<keyword evidence="6" id="KW-1185">Reference proteome</keyword>
<feature type="repeat" description="ANK" evidence="3">
    <location>
        <begin position="716"/>
        <end position="748"/>
    </location>
</feature>
<evidence type="ECO:0000256" key="2">
    <source>
        <dbReference type="ARBA" id="ARBA00023043"/>
    </source>
</evidence>
<keyword evidence="2 3" id="KW-0040">ANK repeat</keyword>
<feature type="repeat" description="ANK" evidence="3">
    <location>
        <begin position="780"/>
        <end position="812"/>
    </location>
</feature>
<accession>A0A9P9JF85</accession>
<feature type="repeat" description="ANK" evidence="3">
    <location>
        <begin position="861"/>
        <end position="895"/>
    </location>
</feature>
<dbReference type="Proteomes" id="UP000738349">
    <property type="component" value="Unassembled WGS sequence"/>
</dbReference>
<feature type="repeat" description="ANK" evidence="3">
    <location>
        <begin position="827"/>
        <end position="859"/>
    </location>
</feature>
<feature type="repeat" description="ANK" evidence="3">
    <location>
        <begin position="646"/>
        <end position="678"/>
    </location>
</feature>
<feature type="repeat" description="ANK" evidence="3">
    <location>
        <begin position="965"/>
        <end position="997"/>
    </location>
</feature>
<name>A0A9P9JF85_9HYPO</name>
<gene>
    <name evidence="5" type="ORF">EDB81DRAFT_780343</name>
</gene>
<feature type="repeat" description="ANK" evidence="3">
    <location>
        <begin position="1035"/>
        <end position="1067"/>
    </location>
</feature>
<proteinExistence type="predicted"/>
<organism evidence="5 6">
    <name type="scientific">Dactylonectria macrodidyma</name>
    <dbReference type="NCBI Taxonomy" id="307937"/>
    <lineage>
        <taxon>Eukaryota</taxon>
        <taxon>Fungi</taxon>
        <taxon>Dikarya</taxon>
        <taxon>Ascomycota</taxon>
        <taxon>Pezizomycotina</taxon>
        <taxon>Sordariomycetes</taxon>
        <taxon>Hypocreomycetidae</taxon>
        <taxon>Hypocreales</taxon>
        <taxon>Nectriaceae</taxon>
        <taxon>Dactylonectria</taxon>
    </lineage>
</organism>
<feature type="domain" description="Clr5" evidence="4">
    <location>
        <begin position="9"/>
        <end position="61"/>
    </location>
</feature>
<evidence type="ECO:0000256" key="3">
    <source>
        <dbReference type="PROSITE-ProRule" id="PRU00023"/>
    </source>
</evidence>
<comment type="caution">
    <text evidence="5">The sequence shown here is derived from an EMBL/GenBank/DDBJ whole genome shotgun (WGS) entry which is preliminary data.</text>
</comment>
<evidence type="ECO:0000256" key="1">
    <source>
        <dbReference type="ARBA" id="ARBA00022737"/>
    </source>
</evidence>
<dbReference type="PANTHER" id="PTHR24198">
    <property type="entry name" value="ANKYRIN REPEAT AND PROTEIN KINASE DOMAIN-CONTAINING PROTEIN"/>
    <property type="match status" value="1"/>
</dbReference>
<feature type="repeat" description="ANK" evidence="3">
    <location>
        <begin position="426"/>
        <end position="455"/>
    </location>
</feature>